<reference evidence="2 3" key="1">
    <citation type="journal article" date="2019" name="Int. J. Syst. Evol. Microbiol.">
        <title>The Global Catalogue of Microorganisms (GCM) 10K type strain sequencing project: providing services to taxonomists for standard genome sequencing and annotation.</title>
        <authorList>
            <consortium name="The Broad Institute Genomics Platform"/>
            <consortium name="The Broad Institute Genome Sequencing Center for Infectious Disease"/>
            <person name="Wu L."/>
            <person name="Ma J."/>
        </authorList>
    </citation>
    <scope>NUCLEOTIDE SEQUENCE [LARGE SCALE GENOMIC DNA]</scope>
    <source>
        <strain evidence="2 3">JCM 14331</strain>
    </source>
</reference>
<evidence type="ECO:0000256" key="1">
    <source>
        <dbReference type="SAM" id="Phobius"/>
    </source>
</evidence>
<name>A0ABN1E9P3_9GAMM</name>
<keyword evidence="1" id="KW-1133">Transmembrane helix</keyword>
<keyword evidence="1" id="KW-0472">Membrane</keyword>
<evidence type="ECO:0000313" key="2">
    <source>
        <dbReference type="EMBL" id="GAA0562051.1"/>
    </source>
</evidence>
<evidence type="ECO:0008006" key="4">
    <source>
        <dbReference type="Google" id="ProtNLM"/>
    </source>
</evidence>
<gene>
    <name evidence="2" type="ORF">GCM10009098_32730</name>
</gene>
<comment type="caution">
    <text evidence="2">The sequence shown here is derived from an EMBL/GenBank/DDBJ whole genome shotgun (WGS) entry which is preliminary data.</text>
</comment>
<keyword evidence="3" id="KW-1185">Reference proteome</keyword>
<dbReference type="Proteomes" id="UP001501169">
    <property type="component" value="Unassembled WGS sequence"/>
</dbReference>
<dbReference type="EMBL" id="BAAAEO010000005">
    <property type="protein sequence ID" value="GAA0562051.1"/>
    <property type="molecule type" value="Genomic_DNA"/>
</dbReference>
<sequence>MKCPHCFESVGVFSKELNKFGKSKFCPKCTKPIQLYVSLKWVAILFGPAVVSALLIKPLFINAGLNGSLATGLICGLMVLLCMRLKVPKVKENV</sequence>
<proteinExistence type="predicted"/>
<feature type="transmembrane region" description="Helical" evidence="1">
    <location>
        <begin position="67"/>
        <end position="85"/>
    </location>
</feature>
<organism evidence="2 3">
    <name type="scientific">Rheinheimera aquimaris</name>
    <dbReference type="NCBI Taxonomy" id="412437"/>
    <lineage>
        <taxon>Bacteria</taxon>
        <taxon>Pseudomonadati</taxon>
        <taxon>Pseudomonadota</taxon>
        <taxon>Gammaproteobacteria</taxon>
        <taxon>Chromatiales</taxon>
        <taxon>Chromatiaceae</taxon>
        <taxon>Rheinheimera</taxon>
    </lineage>
</organism>
<protein>
    <recommendedName>
        <fullName evidence="4">Cxxc_20_cxxc protein</fullName>
    </recommendedName>
</protein>
<evidence type="ECO:0000313" key="3">
    <source>
        <dbReference type="Proteomes" id="UP001501169"/>
    </source>
</evidence>
<keyword evidence="1" id="KW-0812">Transmembrane</keyword>
<feature type="transmembrane region" description="Helical" evidence="1">
    <location>
        <begin position="41"/>
        <end position="61"/>
    </location>
</feature>
<accession>A0ABN1E9P3</accession>